<evidence type="ECO:0000313" key="1">
    <source>
        <dbReference type="EMBL" id="KOB89782.1"/>
    </source>
</evidence>
<reference evidence="2" key="1">
    <citation type="submission" date="2006-09" db="EMBL/GenBank/DDBJ databases">
        <title>Annotation of Plasmodium falciparum Dd2.</title>
        <authorList>
            <consortium name="The Broad Institute Genome Sequencing Platform"/>
            <person name="Volkman S.K."/>
            <person name="Neafsey D.E."/>
            <person name="Dash A.P."/>
            <person name="Chitnis C.E."/>
            <person name="Hartl D.L."/>
            <person name="Young S.K."/>
            <person name="Zeng Q."/>
            <person name="Koehrsen M."/>
            <person name="Alvarado L."/>
            <person name="Berlin A."/>
            <person name="Borenstein D."/>
            <person name="Chapman S.B."/>
            <person name="Chen Z."/>
            <person name="Engels R."/>
            <person name="Freedman E."/>
            <person name="Gellesch M."/>
            <person name="Goldberg J."/>
            <person name="Griggs A."/>
            <person name="Gujja S."/>
            <person name="Heilman E.R."/>
            <person name="Heiman D.I."/>
            <person name="Howarth C."/>
            <person name="Jen D."/>
            <person name="Larson L."/>
            <person name="Mehta T."/>
            <person name="Neiman D."/>
            <person name="Park D."/>
            <person name="Pearson M."/>
            <person name="Roberts A."/>
            <person name="Saif S."/>
            <person name="Shea T."/>
            <person name="Shenoy N."/>
            <person name="Sisk P."/>
            <person name="Stolte C."/>
            <person name="Sykes S."/>
            <person name="Walk T."/>
            <person name="White J."/>
            <person name="Yandava C."/>
            <person name="Haas B."/>
            <person name="Henn M.R."/>
            <person name="Nusbaum C."/>
            <person name="Birren B."/>
        </authorList>
    </citation>
    <scope>NUCLEOTIDE SEQUENCE [LARGE SCALE GENOMIC DNA]</scope>
</reference>
<dbReference type="Proteomes" id="UP000054282">
    <property type="component" value="Unassembled WGS sequence"/>
</dbReference>
<organism evidence="1 2">
    <name type="scientific">Plasmodium falciparum (isolate Dd2)</name>
    <dbReference type="NCBI Taxonomy" id="57267"/>
    <lineage>
        <taxon>Eukaryota</taxon>
        <taxon>Sar</taxon>
        <taxon>Alveolata</taxon>
        <taxon>Apicomplexa</taxon>
        <taxon>Aconoidasida</taxon>
        <taxon>Haemosporida</taxon>
        <taxon>Plasmodiidae</taxon>
        <taxon>Plasmodium</taxon>
        <taxon>Plasmodium (Laverania)</taxon>
    </lineage>
</organism>
<gene>
    <name evidence="1" type="ORF">PFDG_05335</name>
</gene>
<proteinExistence type="predicted"/>
<name>A0A0L7MAB5_PLAF4</name>
<feature type="non-terminal residue" evidence="1">
    <location>
        <position position="1"/>
    </location>
</feature>
<dbReference type="EMBL" id="GG703267">
    <property type="protein sequence ID" value="KOB89782.1"/>
    <property type="molecule type" value="Genomic_DNA"/>
</dbReference>
<protein>
    <submittedName>
        <fullName evidence="1">Uncharacterized protein</fullName>
    </submittedName>
</protein>
<dbReference type="KEGG" id="pfd:PFDG_05335"/>
<reference evidence="2" key="2">
    <citation type="submission" date="2006-09" db="EMBL/GenBank/DDBJ databases">
        <title>The genome sequence of Plasmodium falciparum Dd2.</title>
        <authorList>
            <consortium name="The Broad Institute Genome Sequencing Platform"/>
            <person name="Birren B."/>
            <person name="Lander E."/>
            <person name="Galagan J."/>
            <person name="Nusbaum C."/>
            <person name="Devon K."/>
            <person name="Henn M."/>
            <person name="Jaffe D."/>
            <person name="Butler J."/>
            <person name="Alvarez P."/>
            <person name="Gnerre S."/>
            <person name="Grabherr M."/>
            <person name="Kleber M."/>
            <person name="Mauceli E."/>
            <person name="Brockman W."/>
            <person name="MacCallum I.A."/>
            <person name="Rounsley S."/>
            <person name="Young S."/>
            <person name="LaButti K."/>
            <person name="Pushparaj V."/>
            <person name="DeCaprio D."/>
            <person name="Crawford M."/>
            <person name="Koehrsen M."/>
            <person name="Engels R."/>
            <person name="Montgomery P."/>
            <person name="Pearson M."/>
            <person name="Howarth C."/>
            <person name="Larson L."/>
            <person name="Luoma S."/>
            <person name="White J."/>
            <person name="Kodira C."/>
            <person name="Zeng Q."/>
            <person name="O'Leary S."/>
            <person name="Yandava C."/>
            <person name="Alvarado L."/>
            <person name="Wirth D."/>
            <person name="Volkman S."/>
            <person name="Hartl D."/>
        </authorList>
    </citation>
    <scope>NUCLEOTIDE SEQUENCE [LARGE SCALE GENOMIC DNA]</scope>
</reference>
<evidence type="ECO:0000313" key="2">
    <source>
        <dbReference type="Proteomes" id="UP000054282"/>
    </source>
</evidence>
<sequence length="51" mass="6044">TPIKVIINTNEARYISEQGLREGKYKLDNENIIYVEEELVIFSIYKKLKNI</sequence>
<dbReference type="AlphaFoldDB" id="A0A0L7MAB5"/>
<accession>A0A0L7MAB5</accession>